<feature type="non-terminal residue" evidence="1">
    <location>
        <position position="124"/>
    </location>
</feature>
<reference evidence="1" key="1">
    <citation type="submission" date="2021-06" db="EMBL/GenBank/DDBJ databases">
        <authorList>
            <person name="Kallberg Y."/>
            <person name="Tangrot J."/>
            <person name="Rosling A."/>
        </authorList>
    </citation>
    <scope>NUCLEOTIDE SEQUENCE</scope>
    <source>
        <strain evidence="1">28 12/20/2015</strain>
    </source>
</reference>
<name>A0ACA9PC04_9GLOM</name>
<dbReference type="Proteomes" id="UP000789366">
    <property type="component" value="Unassembled WGS sequence"/>
</dbReference>
<evidence type="ECO:0000313" key="1">
    <source>
        <dbReference type="EMBL" id="CAG8700423.1"/>
    </source>
</evidence>
<sequence>MDSDEYTSDINRSENNEPYDIIEDPIEEPGANKIRVRFTQVKKKLGPSNKRAKISYVWKYFETEDERDILHRILETDNPKSNEKGQLHIDKMIKKAVPHSTYKQTELKQATAKWLVTDSLPFNT</sequence>
<protein>
    <submittedName>
        <fullName evidence="1">3042_t:CDS:1</fullName>
    </submittedName>
</protein>
<keyword evidence="2" id="KW-1185">Reference proteome</keyword>
<evidence type="ECO:0000313" key="2">
    <source>
        <dbReference type="Proteomes" id="UP000789366"/>
    </source>
</evidence>
<dbReference type="EMBL" id="CAJVPW010023211">
    <property type="protein sequence ID" value="CAG8700423.1"/>
    <property type="molecule type" value="Genomic_DNA"/>
</dbReference>
<organism evidence="1 2">
    <name type="scientific">Cetraspora pellucida</name>
    <dbReference type="NCBI Taxonomy" id="1433469"/>
    <lineage>
        <taxon>Eukaryota</taxon>
        <taxon>Fungi</taxon>
        <taxon>Fungi incertae sedis</taxon>
        <taxon>Mucoromycota</taxon>
        <taxon>Glomeromycotina</taxon>
        <taxon>Glomeromycetes</taxon>
        <taxon>Diversisporales</taxon>
        <taxon>Gigasporaceae</taxon>
        <taxon>Cetraspora</taxon>
    </lineage>
</organism>
<proteinExistence type="predicted"/>
<accession>A0ACA9PC04</accession>
<comment type="caution">
    <text evidence="1">The sequence shown here is derived from an EMBL/GenBank/DDBJ whole genome shotgun (WGS) entry which is preliminary data.</text>
</comment>
<gene>
    <name evidence="1" type="ORF">SPELUC_LOCUS11247</name>
</gene>